<evidence type="ECO:0000256" key="3">
    <source>
        <dbReference type="ARBA" id="ARBA00022741"/>
    </source>
</evidence>
<dbReference type="InterPro" id="IPR050107">
    <property type="entry name" value="ABC_carbohydrate_import_ATPase"/>
</dbReference>
<dbReference type="Gene3D" id="3.40.50.300">
    <property type="entry name" value="P-loop containing nucleotide triphosphate hydrolases"/>
    <property type="match status" value="1"/>
</dbReference>
<dbReference type="Proteomes" id="UP000243250">
    <property type="component" value="Unassembled WGS sequence"/>
</dbReference>
<proteinExistence type="predicted"/>
<dbReference type="InterPro" id="IPR003439">
    <property type="entry name" value="ABC_transporter-like_ATP-bd"/>
</dbReference>
<keyword evidence="4 6" id="KW-0067">ATP-binding</keyword>
<dbReference type="RefSeq" id="WP_089882577.1">
    <property type="nucleotide sequence ID" value="NZ_FOYS01000005.1"/>
</dbReference>
<dbReference type="PANTHER" id="PTHR43790:SF9">
    <property type="entry name" value="GALACTOFURANOSE TRANSPORTER ATP-BINDING PROTEIN YTFR"/>
    <property type="match status" value="1"/>
</dbReference>
<dbReference type="AlphaFoldDB" id="A0A1I6IDF4"/>
<dbReference type="EMBL" id="FOYS01000005">
    <property type="protein sequence ID" value="SFR64723.1"/>
    <property type="molecule type" value="Genomic_DNA"/>
</dbReference>
<evidence type="ECO:0000256" key="1">
    <source>
        <dbReference type="ARBA" id="ARBA00022448"/>
    </source>
</evidence>
<keyword evidence="7" id="KW-1185">Reference proteome</keyword>
<keyword evidence="3" id="KW-0547">Nucleotide-binding</keyword>
<dbReference type="SUPFAM" id="SSF52540">
    <property type="entry name" value="P-loop containing nucleoside triphosphate hydrolases"/>
    <property type="match status" value="1"/>
</dbReference>
<organism evidence="6 7">
    <name type="scientific">Halogeometricum limi</name>
    <dbReference type="NCBI Taxonomy" id="555875"/>
    <lineage>
        <taxon>Archaea</taxon>
        <taxon>Methanobacteriati</taxon>
        <taxon>Methanobacteriota</taxon>
        <taxon>Stenosarchaea group</taxon>
        <taxon>Halobacteria</taxon>
        <taxon>Halobacteriales</taxon>
        <taxon>Haloferacaceae</taxon>
        <taxon>Halogeometricum</taxon>
    </lineage>
</organism>
<feature type="domain" description="ABC transporter" evidence="5">
    <location>
        <begin position="5"/>
        <end position="247"/>
    </location>
</feature>
<evidence type="ECO:0000256" key="4">
    <source>
        <dbReference type="ARBA" id="ARBA00022840"/>
    </source>
</evidence>
<dbReference type="PANTHER" id="PTHR43790">
    <property type="entry name" value="CARBOHYDRATE TRANSPORT ATP-BINDING PROTEIN MG119-RELATED"/>
    <property type="match status" value="1"/>
</dbReference>
<gene>
    <name evidence="6" type="ORF">SAMN04488124_3084</name>
</gene>
<dbReference type="CDD" id="cd03216">
    <property type="entry name" value="ABC_Carb_Monos_I"/>
    <property type="match status" value="1"/>
</dbReference>
<keyword evidence="2" id="KW-0677">Repeat</keyword>
<dbReference type="SMART" id="SM00382">
    <property type="entry name" value="AAA"/>
    <property type="match status" value="1"/>
</dbReference>
<evidence type="ECO:0000259" key="5">
    <source>
        <dbReference type="PROSITE" id="PS50893"/>
    </source>
</evidence>
<sequence length="252" mass="27518">MSDVIRLENISKQFGQIQALEDVSFAIEENEVLALVGDNGAGKSTLIKIISGVLQQTSGTVYVRGEPVELSDYNDAEERGIETVYQDLAIAPHRTVAENIFLGNELLSSGPLGKFFNFVDDDRMESEARELLARLELDLDPRSEVRNFSGGEQQSVAIARALQSDPNIVILDEPTSALSLDATQRVLDLIKRLNDQDVTIVLISHNLEAVFDVADRAAILSSGRLVGVEDLTDVTEDELVGMMMGRARTAAD</sequence>
<dbReference type="Pfam" id="PF00005">
    <property type="entry name" value="ABC_tran"/>
    <property type="match status" value="1"/>
</dbReference>
<reference evidence="7" key="1">
    <citation type="submission" date="2016-10" db="EMBL/GenBank/DDBJ databases">
        <authorList>
            <person name="Varghese N."/>
            <person name="Submissions S."/>
        </authorList>
    </citation>
    <scope>NUCLEOTIDE SEQUENCE [LARGE SCALE GENOMIC DNA]</scope>
    <source>
        <strain evidence="7">CGMCC 1.8711</strain>
    </source>
</reference>
<keyword evidence="1" id="KW-0813">Transport</keyword>
<name>A0A1I6IDF4_9EURY</name>
<accession>A0A1I6IDF4</accession>
<dbReference type="GO" id="GO:0016887">
    <property type="term" value="F:ATP hydrolysis activity"/>
    <property type="evidence" value="ECO:0007669"/>
    <property type="project" value="InterPro"/>
</dbReference>
<evidence type="ECO:0000313" key="6">
    <source>
        <dbReference type="EMBL" id="SFR64723.1"/>
    </source>
</evidence>
<keyword evidence="6" id="KW-0762">Sugar transport</keyword>
<dbReference type="InterPro" id="IPR027417">
    <property type="entry name" value="P-loop_NTPase"/>
</dbReference>
<dbReference type="InterPro" id="IPR003593">
    <property type="entry name" value="AAA+_ATPase"/>
</dbReference>
<dbReference type="STRING" id="555875.SAMN04488124_3084"/>
<protein>
    <submittedName>
        <fullName evidence="6">Simple sugar transport system ATP-binding protein</fullName>
    </submittedName>
</protein>
<evidence type="ECO:0000313" key="7">
    <source>
        <dbReference type="Proteomes" id="UP000243250"/>
    </source>
</evidence>
<dbReference type="GO" id="GO:0005524">
    <property type="term" value="F:ATP binding"/>
    <property type="evidence" value="ECO:0007669"/>
    <property type="project" value="UniProtKB-KW"/>
</dbReference>
<evidence type="ECO:0000256" key="2">
    <source>
        <dbReference type="ARBA" id="ARBA00022737"/>
    </source>
</evidence>
<dbReference type="PROSITE" id="PS50893">
    <property type="entry name" value="ABC_TRANSPORTER_2"/>
    <property type="match status" value="1"/>
</dbReference>